<protein>
    <recommendedName>
        <fullName evidence="1">Gp5/Type VI secretion system Vgr protein OB-fold domain-containing protein</fullName>
    </recommendedName>
</protein>
<keyword evidence="3" id="KW-1185">Reference proteome</keyword>
<dbReference type="EMBL" id="JACXIZ010000047">
    <property type="protein sequence ID" value="MBD2847883.1"/>
    <property type="molecule type" value="Genomic_DNA"/>
</dbReference>
<gene>
    <name evidence="2" type="ORF">IDH44_22030</name>
</gene>
<dbReference type="InterPro" id="IPR006531">
    <property type="entry name" value="Gp5/Vgr_OB"/>
</dbReference>
<dbReference type="AlphaFoldDB" id="A0A927BYY8"/>
<comment type="caution">
    <text evidence="2">The sequence shown here is derived from an EMBL/GenBank/DDBJ whole genome shotgun (WGS) entry which is preliminary data.</text>
</comment>
<dbReference type="Proteomes" id="UP000621560">
    <property type="component" value="Unassembled WGS sequence"/>
</dbReference>
<dbReference type="InterPro" id="IPR037026">
    <property type="entry name" value="Vgr_OB-fold_dom_sf"/>
</dbReference>
<proteinExistence type="predicted"/>
<reference evidence="2" key="1">
    <citation type="submission" date="2020-09" db="EMBL/GenBank/DDBJ databases">
        <title>A novel bacterium of genus Paenibacillus, isolated from South China Sea.</title>
        <authorList>
            <person name="Huang H."/>
            <person name="Mo K."/>
            <person name="Hu Y."/>
        </authorList>
    </citation>
    <scope>NUCLEOTIDE SEQUENCE</scope>
    <source>
        <strain evidence="2">IB182496</strain>
    </source>
</reference>
<sequence length="236" mass="25502">MGMQHQTGGAGQQKMYGVLLAVVTNNQDPEKLGRVKLKYPIREIEQESDWARVITFMGGKDRGGLFTPEVGDEVLVAFHMGDFNQPYVIGSLWNDTDKAPAPAEKNDIRKIRSRSGHELIFGDKSGDERLTVQTKKGHVLEMTDKDGKVKLSDSTGNHSLLIEGSGSGKVTLASSGTKIEITAQGDVSITSNKQITLKSTQLKLEASATMSLKASASLDLKSDGIINIKGSMVKIN</sequence>
<evidence type="ECO:0000313" key="2">
    <source>
        <dbReference type="EMBL" id="MBD2847883.1"/>
    </source>
</evidence>
<evidence type="ECO:0000313" key="3">
    <source>
        <dbReference type="Proteomes" id="UP000621560"/>
    </source>
</evidence>
<dbReference type="SUPFAM" id="SSF69349">
    <property type="entry name" value="Phage fibre proteins"/>
    <property type="match status" value="1"/>
</dbReference>
<organism evidence="2 3">
    <name type="scientific">Paenibacillus sabuli</name>
    <dbReference type="NCBI Taxonomy" id="2772509"/>
    <lineage>
        <taxon>Bacteria</taxon>
        <taxon>Bacillati</taxon>
        <taxon>Bacillota</taxon>
        <taxon>Bacilli</taxon>
        <taxon>Bacillales</taxon>
        <taxon>Paenibacillaceae</taxon>
        <taxon>Paenibacillus</taxon>
    </lineage>
</organism>
<dbReference type="Pfam" id="PF04717">
    <property type="entry name" value="Phage_base_V"/>
    <property type="match status" value="1"/>
</dbReference>
<dbReference type="SUPFAM" id="SSF69255">
    <property type="entry name" value="gp5 N-terminal domain-like"/>
    <property type="match status" value="1"/>
</dbReference>
<dbReference type="Gene3D" id="2.40.50.230">
    <property type="entry name" value="Gp5 N-terminal domain"/>
    <property type="match status" value="1"/>
</dbReference>
<accession>A0A927BYY8</accession>
<evidence type="ECO:0000259" key="1">
    <source>
        <dbReference type="Pfam" id="PF04717"/>
    </source>
</evidence>
<name>A0A927BYY8_9BACL</name>
<feature type="domain" description="Gp5/Type VI secretion system Vgr protein OB-fold" evidence="1">
    <location>
        <begin position="20"/>
        <end position="93"/>
    </location>
</feature>